<name>A0A2M9YI64_9LEPT</name>
<dbReference type="CDD" id="cd01026">
    <property type="entry name" value="TOPRIM_OLD"/>
    <property type="match status" value="1"/>
</dbReference>
<dbReference type="InterPro" id="IPR051396">
    <property type="entry name" value="Bact_Antivir_Def_Nuclease"/>
</dbReference>
<reference evidence="5 6" key="1">
    <citation type="submission" date="2017-07" db="EMBL/GenBank/DDBJ databases">
        <title>Leptospira spp. isolated from tropical soils.</title>
        <authorList>
            <person name="Thibeaux R."/>
            <person name="Iraola G."/>
            <person name="Ferres I."/>
            <person name="Bierque E."/>
            <person name="Girault D."/>
            <person name="Soupe-Gilbert M.-E."/>
            <person name="Picardeau M."/>
            <person name="Goarant C."/>
        </authorList>
    </citation>
    <scope>NUCLEOTIDE SEQUENCE [LARGE SCALE GENOMIC DNA]</scope>
    <source>
        <strain evidence="3 6">FH2-B-C1</strain>
        <strain evidence="4 5">FH2-B-D1</strain>
    </source>
</reference>
<dbReference type="Pfam" id="PF20469">
    <property type="entry name" value="OLD-like_TOPRIM"/>
    <property type="match status" value="1"/>
</dbReference>
<dbReference type="Proteomes" id="UP000232149">
    <property type="component" value="Unassembled WGS sequence"/>
</dbReference>
<accession>A0A2M9YI64</accession>
<evidence type="ECO:0000259" key="1">
    <source>
        <dbReference type="Pfam" id="PF13175"/>
    </source>
</evidence>
<feature type="domain" description="OLD protein-like TOPRIM" evidence="2">
    <location>
        <begin position="457"/>
        <end position="526"/>
    </location>
</feature>
<evidence type="ECO:0000313" key="4">
    <source>
        <dbReference type="EMBL" id="PJZ59656.1"/>
    </source>
</evidence>
<evidence type="ECO:0000259" key="2">
    <source>
        <dbReference type="Pfam" id="PF20469"/>
    </source>
</evidence>
<dbReference type="InterPro" id="IPR041685">
    <property type="entry name" value="AAA_GajA/Old/RecF-like"/>
</dbReference>
<protein>
    <submittedName>
        <fullName evidence="3">Uncharacterized protein</fullName>
    </submittedName>
</protein>
<evidence type="ECO:0000313" key="5">
    <source>
        <dbReference type="Proteomes" id="UP000232149"/>
    </source>
</evidence>
<dbReference type="PANTHER" id="PTHR43581">
    <property type="entry name" value="ATP/GTP PHOSPHATASE"/>
    <property type="match status" value="1"/>
</dbReference>
<dbReference type="AlphaFoldDB" id="A0A2M9YI64"/>
<dbReference type="InterPro" id="IPR027417">
    <property type="entry name" value="P-loop_NTPase"/>
</dbReference>
<gene>
    <name evidence="4" type="ORF">CH376_22590</name>
    <name evidence="3" type="ORF">CH380_21220</name>
</gene>
<dbReference type="RefSeq" id="WP_100787769.1">
    <property type="nucleotide sequence ID" value="NZ_NPDU01000107.1"/>
</dbReference>
<dbReference type="Pfam" id="PF13175">
    <property type="entry name" value="AAA_15"/>
    <property type="match status" value="1"/>
</dbReference>
<proteinExistence type="predicted"/>
<evidence type="ECO:0000313" key="6">
    <source>
        <dbReference type="Proteomes" id="UP000232188"/>
    </source>
</evidence>
<dbReference type="Gene3D" id="3.40.50.300">
    <property type="entry name" value="P-loop containing nucleotide triphosphate hydrolases"/>
    <property type="match status" value="1"/>
</dbReference>
<dbReference type="InterPro" id="IPR034139">
    <property type="entry name" value="TOPRIM_OLD"/>
</dbReference>
<evidence type="ECO:0000313" key="3">
    <source>
        <dbReference type="EMBL" id="PJZ51217.1"/>
    </source>
</evidence>
<dbReference type="EMBL" id="NPDV01000035">
    <property type="protein sequence ID" value="PJZ51217.1"/>
    <property type="molecule type" value="Genomic_DNA"/>
</dbReference>
<dbReference type="Proteomes" id="UP000232188">
    <property type="component" value="Unassembled WGS sequence"/>
</dbReference>
<comment type="caution">
    <text evidence="3">The sequence shown here is derived from an EMBL/GenBank/DDBJ whole genome shotgun (WGS) entry which is preliminary data.</text>
</comment>
<dbReference type="EMBL" id="NPDU01000107">
    <property type="protein sequence ID" value="PJZ59656.1"/>
    <property type="molecule type" value="Genomic_DNA"/>
</dbReference>
<dbReference type="SUPFAM" id="SSF52540">
    <property type="entry name" value="P-loop containing nucleoside triphosphate hydrolases"/>
    <property type="match status" value="1"/>
</dbReference>
<organism evidence="3 6">
    <name type="scientific">Leptospira adleri</name>
    <dbReference type="NCBI Taxonomy" id="2023186"/>
    <lineage>
        <taxon>Bacteria</taxon>
        <taxon>Pseudomonadati</taxon>
        <taxon>Spirochaetota</taxon>
        <taxon>Spirochaetia</taxon>
        <taxon>Leptospirales</taxon>
        <taxon>Leptospiraceae</taxon>
        <taxon>Leptospira</taxon>
    </lineage>
</organism>
<keyword evidence="5" id="KW-1185">Reference proteome</keyword>
<dbReference type="PANTHER" id="PTHR43581:SF4">
    <property type="entry name" value="ATP_GTP PHOSPHATASE"/>
    <property type="match status" value="1"/>
</dbReference>
<feature type="domain" description="Endonuclease GajA/Old nuclease/RecF-like AAA" evidence="1">
    <location>
        <begin position="1"/>
        <end position="400"/>
    </location>
</feature>
<sequence length="615" mass="69291">MIVKSVKVSNLRGILETEELDLFNFTSLVGPNNSSKSTIARALSLALGVEKPNINEWHKEDYDKDIIIEVLFDKVEDWERNKPGVSSLVYKNQIKLRYIASAEEKENGEKKANIRYEAYLPEEQISGWNDGSWSNLSEEIKDIAKGIGFTSGNHIKSQANKEKLKQEIRDKKESLVQLSAPRWSSDGISINQALQQALPQVVLIPAVSDVTDETKSTEKNTYGILLRKALIPAIKATSAYGQIDTSIKEIIEMIQPGSGQQLDSVKQLNEQISSNIKPLLNAEAEVTLDEPDFEKVFGPSFGIKLRDDVLTDVNLQGNGLQRALIFSLLEVLANSKSSVEIPSEDGTTSNIKTKTTLLLFEEPELFIHPHLMRKLKEVLIRISNKSEWQVVITTHSPFLINVTENPKSLLIFSKEPGLPPKIKQLKSDPFEGSKQLKIEKERLRATVDFHPTVCEAFFARRVILVEGATEIAVLKNHPELYKLCSISETSLRDCSIISCGGKWTIISMARLLLAFGIPLKIVHDMDKKGRTSDELSATRAIDPYHVNEKLLQLLGDNDKLFVCEDTFEDLIWTGKKYTNKDKPFRAWKRIEDICSIQNELDKFPNLKALVSFVYN</sequence>